<dbReference type="InterPro" id="IPR033379">
    <property type="entry name" value="Acid_Pase_AS"/>
</dbReference>
<keyword evidence="2" id="KW-0378">Hydrolase</keyword>
<dbReference type="HOGENOM" id="CLU_030431_1_2_6"/>
<dbReference type="InterPro" id="IPR029033">
    <property type="entry name" value="His_PPase_superfam"/>
</dbReference>
<dbReference type="PROSITE" id="PS00616">
    <property type="entry name" value="HIS_ACID_PHOSPHAT_1"/>
    <property type="match status" value="1"/>
</dbReference>
<dbReference type="CDD" id="cd07061">
    <property type="entry name" value="HP_HAP_like"/>
    <property type="match status" value="1"/>
</dbReference>
<dbReference type="Pfam" id="PF00328">
    <property type="entry name" value="His_Phos_2"/>
    <property type="match status" value="1"/>
</dbReference>
<proteinExistence type="inferred from homology"/>
<evidence type="ECO:0000256" key="2">
    <source>
        <dbReference type="ARBA" id="ARBA00022801"/>
    </source>
</evidence>
<keyword evidence="4" id="KW-1185">Reference proteome</keyword>
<dbReference type="PANTHER" id="PTHR11567:SF110">
    <property type="entry name" value="2-PHOSPHOXYLOSE PHOSPHATASE 1"/>
    <property type="match status" value="1"/>
</dbReference>
<sequence>MVSIKYFIQYLNMKKIITALTLLVFLIPVAYSQGKLVFVSMITRHGDRAPFANIEKANYDWGTSLSELTPIGMNQEYNLGKQLRQRYVKQFKLLPEHYQNQSISVLSSHTNRTVESAQSLLMGLYPAGTGPTLADDKPAIKGGFQPIPIMTLSADSRLIQFPYEQYLAVLKEYIYNTQVWQSKTKEVQENFAKWQEILGNKITGLNDVITVGDVLIVAKAHSKPLPKGLSQDDANKIIHLTDWGLAQQFKSQKVAYILNGELTNKIIDDLQNAADGKANYKMTYYSGHDLTLLGVMGTLGVPLDEAPGYASNMQFELYKDGKNYTVKIRYDGKFVKLPIMGKDNSCSLDALVKYMQDINNKFKK</sequence>
<dbReference type="SUPFAM" id="SSF53254">
    <property type="entry name" value="Phosphoglycerate mutase-like"/>
    <property type="match status" value="1"/>
</dbReference>
<dbReference type="AlphaFoldDB" id="A0A097EPQ2"/>
<dbReference type="STRING" id="1547445.LO80_05920"/>
<dbReference type="InterPro" id="IPR000560">
    <property type="entry name" value="His_Pase_clade-2"/>
</dbReference>
<dbReference type="Proteomes" id="UP000029672">
    <property type="component" value="Chromosome"/>
</dbReference>
<evidence type="ECO:0000256" key="1">
    <source>
        <dbReference type="ARBA" id="ARBA00005375"/>
    </source>
</evidence>
<dbReference type="eggNOG" id="ENOG5032X0S">
    <property type="taxonomic scope" value="Bacteria"/>
</dbReference>
<name>A0A097EPQ2_9GAMM</name>
<dbReference type="GO" id="GO:0016791">
    <property type="term" value="F:phosphatase activity"/>
    <property type="evidence" value="ECO:0007669"/>
    <property type="project" value="TreeGrafter"/>
</dbReference>
<reference evidence="3 4" key="1">
    <citation type="submission" date="2014-10" db="EMBL/GenBank/DDBJ databases">
        <title>Whole genome sequence of Francisella endociliophora strain FSC1006, isolated from a laboratory culture of the marine ciliate Euplotes raikovi.</title>
        <authorList>
            <person name="Granberg M."/>
            <person name="Backman S."/>
            <person name="Lundmark E."/>
            <person name="Nilsson E."/>
            <person name="Karlsson E."/>
            <person name="Thelaus J."/>
            <person name="Ohrman C."/>
            <person name="Larkeryd A."/>
            <person name="Stenberg P."/>
        </authorList>
    </citation>
    <scope>NUCLEOTIDE SEQUENCE [LARGE SCALE GENOMIC DNA]</scope>
    <source>
        <strain evidence="3 4">FSC1006</strain>
    </source>
</reference>
<dbReference type="EMBL" id="CP009574">
    <property type="protein sequence ID" value="AIT09545.1"/>
    <property type="molecule type" value="Genomic_DNA"/>
</dbReference>
<gene>
    <name evidence="3" type="ORF">LO80_05920</name>
</gene>
<protein>
    <submittedName>
        <fullName evidence="3">Acid phosphatase</fullName>
    </submittedName>
</protein>
<dbReference type="KEGG" id="frf:LO80_05920"/>
<dbReference type="InterPro" id="IPR050645">
    <property type="entry name" value="Histidine_acid_phosphatase"/>
</dbReference>
<evidence type="ECO:0000313" key="4">
    <source>
        <dbReference type="Proteomes" id="UP000029672"/>
    </source>
</evidence>
<evidence type="ECO:0000313" key="3">
    <source>
        <dbReference type="EMBL" id="AIT09545.1"/>
    </source>
</evidence>
<dbReference type="PANTHER" id="PTHR11567">
    <property type="entry name" value="ACID PHOSPHATASE-RELATED"/>
    <property type="match status" value="1"/>
</dbReference>
<comment type="similarity">
    <text evidence="1">Belongs to the histidine acid phosphatase family.</text>
</comment>
<dbReference type="Gene3D" id="3.40.50.1240">
    <property type="entry name" value="Phosphoglycerate mutase-like"/>
    <property type="match status" value="1"/>
</dbReference>
<organism evidence="3 4">
    <name type="scientific">Candidatus Francisella endociliophora</name>
    <dbReference type="NCBI Taxonomy" id="653937"/>
    <lineage>
        <taxon>Bacteria</taxon>
        <taxon>Pseudomonadati</taxon>
        <taxon>Pseudomonadota</taxon>
        <taxon>Gammaproteobacteria</taxon>
        <taxon>Thiotrichales</taxon>
        <taxon>Francisellaceae</taxon>
        <taxon>Francisella</taxon>
    </lineage>
</organism>
<accession>A0A097EPQ2</accession>